<dbReference type="RefSeq" id="XP_064687214.1">
    <property type="nucleotide sequence ID" value="XM_064825700.1"/>
</dbReference>
<dbReference type="EMBL" id="JASEJX010000009">
    <property type="protein sequence ID" value="KAK4520548.1"/>
    <property type="molecule type" value="Genomic_DNA"/>
</dbReference>
<proteinExistence type="predicted"/>
<evidence type="ECO:0000256" key="1">
    <source>
        <dbReference type="SAM" id="MobiDB-lite"/>
    </source>
</evidence>
<dbReference type="AlphaFoldDB" id="A0AAN7DNQ3"/>
<feature type="compositionally biased region" description="Low complexity" evidence="1">
    <location>
        <begin position="34"/>
        <end position="58"/>
    </location>
</feature>
<feature type="compositionally biased region" description="Acidic residues" evidence="1">
    <location>
        <begin position="70"/>
        <end position="85"/>
    </location>
</feature>
<gene>
    <name evidence="2" type="ORF">ATC70_006425</name>
</gene>
<sequence>MPTSFVQKLRYAVCCGSADVDQNEGPPPSPPATAPQAANTAAAMEQPPQQIVPQSVQSTAEASAGFTGEEQPEPIEENWDDEEPEPSPYKPEDFVVEKDQYATYKYDQSPYKTFDDVQKSFDAESQSYRKPDTVDLDTLWGSREYERSIRSWNPEQEFNPAQIRAQTKAR</sequence>
<organism evidence="2 3">
    <name type="scientific">Mucor velutinosus</name>
    <dbReference type="NCBI Taxonomy" id="708070"/>
    <lineage>
        <taxon>Eukaryota</taxon>
        <taxon>Fungi</taxon>
        <taxon>Fungi incertae sedis</taxon>
        <taxon>Mucoromycota</taxon>
        <taxon>Mucoromycotina</taxon>
        <taxon>Mucoromycetes</taxon>
        <taxon>Mucorales</taxon>
        <taxon>Mucorineae</taxon>
        <taxon>Mucoraceae</taxon>
        <taxon>Mucor</taxon>
    </lineage>
</organism>
<keyword evidence="3" id="KW-1185">Reference proteome</keyword>
<name>A0AAN7DNQ3_9FUNG</name>
<reference evidence="2 3" key="1">
    <citation type="submission" date="2022-11" db="EMBL/GenBank/DDBJ databases">
        <title>Mucor velutinosus strain NIH1002 WGS.</title>
        <authorList>
            <person name="Subramanian P."/>
            <person name="Mullikin J.C."/>
            <person name="Segre J.A."/>
            <person name="Zelazny A.M."/>
        </authorList>
    </citation>
    <scope>NUCLEOTIDE SEQUENCE [LARGE SCALE GENOMIC DNA]</scope>
    <source>
        <strain evidence="2 3">NIH1002</strain>
    </source>
</reference>
<evidence type="ECO:0000313" key="2">
    <source>
        <dbReference type="EMBL" id="KAK4520548.1"/>
    </source>
</evidence>
<evidence type="ECO:0000313" key="3">
    <source>
        <dbReference type="Proteomes" id="UP001304243"/>
    </source>
</evidence>
<comment type="caution">
    <text evidence="2">The sequence shown here is derived from an EMBL/GenBank/DDBJ whole genome shotgun (WGS) entry which is preliminary data.</text>
</comment>
<accession>A0AAN7DNQ3</accession>
<protein>
    <submittedName>
        <fullName evidence="2">Uncharacterized protein</fullName>
    </submittedName>
</protein>
<dbReference type="Proteomes" id="UP001304243">
    <property type="component" value="Unassembled WGS sequence"/>
</dbReference>
<dbReference type="GeneID" id="89950111"/>
<feature type="region of interest" description="Disordered" evidence="1">
    <location>
        <begin position="18"/>
        <end position="94"/>
    </location>
</feature>